<protein>
    <submittedName>
        <fullName evidence="1">Uncharacterized protein</fullName>
    </submittedName>
</protein>
<keyword evidence="2" id="KW-1185">Reference proteome</keyword>
<dbReference type="RefSeq" id="WP_344969951.1">
    <property type="nucleotide sequence ID" value="NZ_BAABDD010000007.1"/>
</dbReference>
<reference evidence="2" key="1">
    <citation type="journal article" date="2019" name="Int. J. Syst. Evol. Microbiol.">
        <title>The Global Catalogue of Microorganisms (GCM) 10K type strain sequencing project: providing services to taxonomists for standard genome sequencing and annotation.</title>
        <authorList>
            <consortium name="The Broad Institute Genomics Platform"/>
            <consortium name="The Broad Institute Genome Sequencing Center for Infectious Disease"/>
            <person name="Wu L."/>
            <person name="Ma J."/>
        </authorList>
    </citation>
    <scope>NUCLEOTIDE SEQUENCE [LARGE SCALE GENOMIC DNA]</scope>
    <source>
        <strain evidence="2">JCM 17137</strain>
    </source>
</reference>
<dbReference type="EMBL" id="BAABDD010000007">
    <property type="protein sequence ID" value="GAA3740021.1"/>
    <property type="molecule type" value="Genomic_DNA"/>
</dbReference>
<name>A0ABP7FHG3_9ACTN</name>
<sequence>MTTRDVEALHGPWADDEDNILARLRLTYGRYRWRIWRAVREDRSLGDWCARHTDTGADITAATPEELQQALAEAAQ</sequence>
<evidence type="ECO:0000313" key="1">
    <source>
        <dbReference type="EMBL" id="GAA3740021.1"/>
    </source>
</evidence>
<accession>A0ABP7FHG3</accession>
<gene>
    <name evidence="1" type="ORF">GCM10022402_19760</name>
</gene>
<organism evidence="1 2">
    <name type="scientific">Salinactinospora qingdaonensis</name>
    <dbReference type="NCBI Taxonomy" id="702744"/>
    <lineage>
        <taxon>Bacteria</taxon>
        <taxon>Bacillati</taxon>
        <taxon>Actinomycetota</taxon>
        <taxon>Actinomycetes</taxon>
        <taxon>Streptosporangiales</taxon>
        <taxon>Nocardiopsidaceae</taxon>
        <taxon>Salinactinospora</taxon>
    </lineage>
</organism>
<evidence type="ECO:0000313" key="2">
    <source>
        <dbReference type="Proteomes" id="UP001500908"/>
    </source>
</evidence>
<proteinExistence type="predicted"/>
<dbReference type="Proteomes" id="UP001500908">
    <property type="component" value="Unassembled WGS sequence"/>
</dbReference>
<comment type="caution">
    <text evidence="1">The sequence shown here is derived from an EMBL/GenBank/DDBJ whole genome shotgun (WGS) entry which is preliminary data.</text>
</comment>